<evidence type="ECO:0000256" key="2">
    <source>
        <dbReference type="ARBA" id="ARBA00022723"/>
    </source>
</evidence>
<dbReference type="InterPro" id="IPR011206">
    <property type="entry name" value="Citrate_lyase_beta/mcl1/mcl2"/>
</dbReference>
<evidence type="ECO:0000313" key="8">
    <source>
        <dbReference type="Proteomes" id="UP000243847"/>
    </source>
</evidence>
<reference evidence="7 8" key="1">
    <citation type="journal article" date="2016" name="Genome Announc.">
        <title>Complete Genome Sequence of Aurantimicrobium minutum Type Strain KNCT, a Planktonic Ultramicrobacterium Isolated from River Water.</title>
        <authorList>
            <person name="Nakai R."/>
            <person name="Fujisawa T."/>
            <person name="Nakamura Y."/>
            <person name="Nishide H."/>
            <person name="Uchiyama I."/>
            <person name="Baba T."/>
            <person name="Toyoda A."/>
            <person name="Fujiyama A."/>
            <person name="Naganuma T."/>
            <person name="Niki H."/>
        </authorList>
    </citation>
    <scope>NUCLEOTIDE SEQUENCE [LARGE SCALE GENOMIC DNA]</scope>
    <source>
        <strain evidence="7 8">KNC</strain>
    </source>
</reference>
<name>A0A173LYP0_9MICO</name>
<dbReference type="InterPro" id="IPR015813">
    <property type="entry name" value="Pyrv/PenolPyrv_kinase-like_dom"/>
</dbReference>
<feature type="binding site" evidence="4">
    <location>
        <position position="79"/>
    </location>
    <ligand>
        <name>substrate</name>
    </ligand>
</feature>
<dbReference type="GeneID" id="80452759"/>
<dbReference type="InterPro" id="IPR005000">
    <property type="entry name" value="Aldolase/citrate-lyase_domain"/>
</dbReference>
<dbReference type="PANTHER" id="PTHR32308:SF10">
    <property type="entry name" value="CITRATE LYASE SUBUNIT BETA"/>
    <property type="match status" value="1"/>
</dbReference>
<evidence type="ECO:0000259" key="6">
    <source>
        <dbReference type="Pfam" id="PF03328"/>
    </source>
</evidence>
<organism evidence="7 8">
    <name type="scientific">Aurantimicrobium minutum</name>
    <dbReference type="NCBI Taxonomy" id="708131"/>
    <lineage>
        <taxon>Bacteria</taxon>
        <taxon>Bacillati</taxon>
        <taxon>Actinomycetota</taxon>
        <taxon>Actinomycetes</taxon>
        <taxon>Micrococcales</taxon>
        <taxon>Microbacteriaceae</taxon>
        <taxon>Aurantimicrobium</taxon>
    </lineage>
</organism>
<dbReference type="OrthoDB" id="5172636at2"/>
<feature type="binding site" evidence="5">
    <location>
        <position position="135"/>
    </location>
    <ligand>
        <name>Mg(2+)</name>
        <dbReference type="ChEBI" id="CHEBI:18420"/>
    </ligand>
</feature>
<evidence type="ECO:0000313" key="7">
    <source>
        <dbReference type="EMBL" id="BAV00107.1"/>
    </source>
</evidence>
<comment type="cofactor">
    <cofactor evidence="1">
        <name>Mg(2+)</name>
        <dbReference type="ChEBI" id="CHEBI:18420"/>
    </cofactor>
</comment>
<keyword evidence="2 5" id="KW-0479">Metal-binding</keyword>
<protein>
    <submittedName>
        <fullName evidence="7">Putative citrate lyase beta subunit</fullName>
    </submittedName>
</protein>
<dbReference type="Pfam" id="PF03328">
    <property type="entry name" value="HpcH_HpaI"/>
    <property type="match status" value="1"/>
</dbReference>
<evidence type="ECO:0000256" key="1">
    <source>
        <dbReference type="ARBA" id="ARBA00001946"/>
    </source>
</evidence>
<dbReference type="Proteomes" id="UP000243847">
    <property type="component" value="Chromosome sequence1"/>
</dbReference>
<feature type="binding site" evidence="4">
    <location>
        <position position="135"/>
    </location>
    <ligand>
        <name>substrate</name>
    </ligand>
</feature>
<dbReference type="KEGG" id="amin:AUMI_115640"/>
<dbReference type="InterPro" id="IPR040442">
    <property type="entry name" value="Pyrv_kinase-like_dom_sf"/>
</dbReference>
<dbReference type="GO" id="GO:0006107">
    <property type="term" value="P:oxaloacetate metabolic process"/>
    <property type="evidence" value="ECO:0007669"/>
    <property type="project" value="TreeGrafter"/>
</dbReference>
<dbReference type="GO" id="GO:0016829">
    <property type="term" value="F:lyase activity"/>
    <property type="evidence" value="ECO:0007669"/>
    <property type="project" value="UniProtKB-KW"/>
</dbReference>
<dbReference type="Gene3D" id="3.20.20.60">
    <property type="entry name" value="Phosphoenolpyruvate-binding domains"/>
    <property type="match status" value="1"/>
</dbReference>
<evidence type="ECO:0000256" key="5">
    <source>
        <dbReference type="PIRSR" id="PIRSR015582-2"/>
    </source>
</evidence>
<keyword evidence="3 5" id="KW-0460">Magnesium</keyword>
<gene>
    <name evidence="7" type="ORF">AUMI_115640</name>
</gene>
<dbReference type="RefSeq" id="WP_096383297.1">
    <property type="nucleotide sequence ID" value="NZ_AP017457.1"/>
</dbReference>
<proteinExistence type="predicted"/>
<dbReference type="GO" id="GO:0000287">
    <property type="term" value="F:magnesium ion binding"/>
    <property type="evidence" value="ECO:0007669"/>
    <property type="project" value="TreeGrafter"/>
</dbReference>
<dbReference type="AlphaFoldDB" id="A0A173LYP0"/>
<dbReference type="PIRSF" id="PIRSF015582">
    <property type="entry name" value="Cit_lyase_B"/>
    <property type="match status" value="1"/>
</dbReference>
<dbReference type="PANTHER" id="PTHR32308">
    <property type="entry name" value="LYASE BETA SUBUNIT, PUTATIVE (AFU_ORTHOLOGUE AFUA_4G13030)-RELATED"/>
    <property type="match status" value="1"/>
</dbReference>
<dbReference type="EMBL" id="AP017457">
    <property type="protein sequence ID" value="BAV00107.1"/>
    <property type="molecule type" value="Genomic_DNA"/>
</dbReference>
<evidence type="ECO:0000256" key="3">
    <source>
        <dbReference type="ARBA" id="ARBA00022842"/>
    </source>
</evidence>
<keyword evidence="7" id="KW-0456">Lyase</keyword>
<dbReference type="SUPFAM" id="SSF51621">
    <property type="entry name" value="Phosphoenolpyruvate/pyruvate domain"/>
    <property type="match status" value="1"/>
</dbReference>
<sequence length="282" mass="29496">MTTSAQHDVVASATTLLFVPGDRPDRFTKAHQSGADVIIIDLEDAVAVENKSLALDAVVSALTEPHDSVPGGRLTALVRIDSNLSSLHLAALRDIAAVKNNGLLGVMVPKAESAEQLSAAVNALPRGLAIVPLIESARGLVNINDIAQVQGVTRLGFGAVDFGLDVDATHERVTDYARVQIVVSSRAAGLGAPVDSPSLSISDLAIVEAEATRARQFGFSGKLCIHPAQVTAVNSSFMPSAEEIAWAQEIVGLDGGASQHNGLMVDKPVVDRAHRILSRRGE</sequence>
<feature type="binding site" evidence="5">
    <location>
        <position position="161"/>
    </location>
    <ligand>
        <name>Mg(2+)</name>
        <dbReference type="ChEBI" id="CHEBI:18420"/>
    </ligand>
</feature>
<accession>A0A173LYP0</accession>
<feature type="domain" description="HpcH/HpaI aldolase/citrate lyase" evidence="6">
    <location>
        <begin position="15"/>
        <end position="227"/>
    </location>
</feature>
<evidence type="ECO:0000256" key="4">
    <source>
        <dbReference type="PIRSR" id="PIRSR015582-1"/>
    </source>
</evidence>